<sequence>MAAKLKLIDDDDRELKSNFPQSDFLRMPNKFRAFVAGYGSGKTFIGSMALCLHHGKHPKINSGYFAPSYPMIRDIFYPTIEEVAYNFGYRIKINVGNKEVHYYYGNHYHGTTICRSMGDPATIIGFKIGHAMIDEFDTLPLDKALLAWKKIIGRLRYKMSNLKNGIDVTTTPEGFMATHKMFVEDVITKPELAKNYGLIQASTYDNEINLPDDYIPSMIESYTPELALAYVNGQFVNLKSGTVYGNYNRVTNNSNEIINPRGEVLIIGMDFNVQKMAARIFVQRSNGFHCVAELKDIFDTPAMIRVISEKWPKASNFRHIIYPDASGASRNTTGAATSDIKLLLAAGFEVRAHASNPFVKDRVNAVNVAFSKQKVWVNAKECPDTASCLEKQAYDDNGEPDKKGGFDHGNDAFGYPIAYEMPVLHIIRQATTHGI</sequence>
<dbReference type="Pfam" id="PF03237">
    <property type="entry name" value="Terminase_6N"/>
    <property type="match status" value="1"/>
</dbReference>
<evidence type="ECO:0000313" key="3">
    <source>
        <dbReference type="EMBL" id="SOD15953.1"/>
    </source>
</evidence>
<organism evidence="3 4">
    <name type="scientific">Nitrosomonas ureae</name>
    <dbReference type="NCBI Taxonomy" id="44577"/>
    <lineage>
        <taxon>Bacteria</taxon>
        <taxon>Pseudomonadati</taxon>
        <taxon>Pseudomonadota</taxon>
        <taxon>Betaproteobacteria</taxon>
        <taxon>Nitrosomonadales</taxon>
        <taxon>Nitrosomonadaceae</taxon>
        <taxon>Nitrosomonas</taxon>
    </lineage>
</organism>
<keyword evidence="1" id="KW-1188">Viral release from host cell</keyword>
<dbReference type="InterPro" id="IPR027417">
    <property type="entry name" value="P-loop_NTPase"/>
</dbReference>
<dbReference type="Proteomes" id="UP000219335">
    <property type="component" value="Unassembled WGS sequence"/>
</dbReference>
<dbReference type="InterPro" id="IPR035421">
    <property type="entry name" value="Terminase_6C"/>
</dbReference>
<proteinExistence type="predicted"/>
<dbReference type="Pfam" id="PF17289">
    <property type="entry name" value="Terminase_6C"/>
    <property type="match status" value="1"/>
</dbReference>
<feature type="domain" description="Terminase large subunit gp17-like C-terminal" evidence="2">
    <location>
        <begin position="267"/>
        <end position="417"/>
    </location>
</feature>
<evidence type="ECO:0000256" key="1">
    <source>
        <dbReference type="ARBA" id="ARBA00022612"/>
    </source>
</evidence>
<dbReference type="Gene3D" id="3.40.50.300">
    <property type="entry name" value="P-loop containing nucleotide triphosphate hydrolases"/>
    <property type="match status" value="1"/>
</dbReference>
<gene>
    <name evidence="3" type="ORF">SAMN06297164_0160</name>
</gene>
<evidence type="ECO:0000313" key="4">
    <source>
        <dbReference type="Proteomes" id="UP000219335"/>
    </source>
</evidence>
<protein>
    <submittedName>
        <fullName evidence="3">Terminase-like family protein</fullName>
    </submittedName>
</protein>
<accession>A0A286A217</accession>
<reference evidence="3 4" key="1">
    <citation type="submission" date="2017-09" db="EMBL/GenBank/DDBJ databases">
        <authorList>
            <person name="Ehlers B."/>
            <person name="Leendertz F.H."/>
        </authorList>
    </citation>
    <scope>NUCLEOTIDE SEQUENCE [LARGE SCALE GENOMIC DNA]</scope>
    <source>
        <strain evidence="3 4">Nm42</strain>
    </source>
</reference>
<dbReference type="Gene3D" id="3.30.420.280">
    <property type="match status" value="1"/>
</dbReference>
<evidence type="ECO:0000259" key="2">
    <source>
        <dbReference type="Pfam" id="PF17289"/>
    </source>
</evidence>
<name>A0A286A217_9PROT</name>
<dbReference type="AlphaFoldDB" id="A0A286A217"/>
<dbReference type="EMBL" id="OCMU01000001">
    <property type="protein sequence ID" value="SOD15953.1"/>
    <property type="molecule type" value="Genomic_DNA"/>
</dbReference>